<dbReference type="Proteomes" id="UP001144204">
    <property type="component" value="Unassembled WGS sequence"/>
</dbReference>
<evidence type="ECO:0000256" key="2">
    <source>
        <dbReference type="ARBA" id="ARBA00005982"/>
    </source>
</evidence>
<evidence type="ECO:0000256" key="5">
    <source>
        <dbReference type="ARBA" id="ARBA00022692"/>
    </source>
</evidence>
<feature type="transmembrane region" description="Helical" evidence="10">
    <location>
        <begin position="459"/>
        <end position="479"/>
    </location>
</feature>
<dbReference type="CDD" id="cd17346">
    <property type="entry name" value="MFS_DtpA_like"/>
    <property type="match status" value="1"/>
</dbReference>
<feature type="transmembrane region" description="Helical" evidence="10">
    <location>
        <begin position="60"/>
        <end position="81"/>
    </location>
</feature>
<evidence type="ECO:0000313" key="12">
    <source>
        <dbReference type="EMBL" id="GLB47341.1"/>
    </source>
</evidence>
<evidence type="ECO:0000313" key="13">
    <source>
        <dbReference type="Proteomes" id="UP001144204"/>
    </source>
</evidence>
<feature type="domain" description="Major facilitator superfamily (MFS) profile" evidence="11">
    <location>
        <begin position="1"/>
        <end position="204"/>
    </location>
</feature>
<evidence type="ECO:0000256" key="7">
    <source>
        <dbReference type="ARBA" id="ARBA00023136"/>
    </source>
</evidence>
<dbReference type="PANTHER" id="PTHR23517:SF15">
    <property type="entry name" value="PROTON-DEPENDENT OLIGOPEPTIDE FAMILY TRANSPORT PROTEIN"/>
    <property type="match status" value="1"/>
</dbReference>
<dbReference type="PROSITE" id="PS50850">
    <property type="entry name" value="MFS"/>
    <property type="match status" value="1"/>
</dbReference>
<sequence>MKKQTPNMDTAFLGHPKGLSTLFFTEMWERFSYYGMRAILLLYMYYAINQGGLGLDRGLSMSIMSIYGALVYVSSVVGGYISDRILGSRRTVFYGGILIMFGHIALALPLGLTALFTSIVLITLGTGLLKPNVSDMVGDLYGPSDTRRDAGFTIFTFGINLGALIAPIVVGWLGQNVNFHLGFSLAAIGMFFGLFQYVVEGKKTLSQHGMKPGNPIQSNELRGIITKVILGIIALAVIIFIMSLNHALNIANIITLITIITLLLTVVYFVIMLTSKKVDSVERSHVWAYIPLFIASAIFWAIEEQGSSILAMFAATQTQNHVLGLTIPASFYQTLNPLFILIYSPIFAWLWGKLGKRQPGSPVKFSMGMVIAGLSYVFMVIPVVMFGTKSLVSPLWLVGSWAIIEIAEMLISPVGLSVTTKLAPKAFSSEMMSMWFLSDAVGQAISSQIVGSYSQNEAMYFGIIGLLAIVAGLILVMFVKPLKKLMQGIR</sequence>
<comment type="caution">
    <text evidence="12">The sequence shown here is derived from an EMBL/GenBank/DDBJ whole genome shotgun (WGS) entry which is preliminary data.</text>
</comment>
<protein>
    <recommendedName>
        <fullName evidence="9">Di-/tripeptide transporter</fullName>
    </recommendedName>
</protein>
<evidence type="ECO:0000256" key="1">
    <source>
        <dbReference type="ARBA" id="ARBA00004651"/>
    </source>
</evidence>
<comment type="subcellular location">
    <subcellularLocation>
        <location evidence="1">Cell membrane</location>
        <topology evidence="1">Multi-pass membrane protein</topology>
    </subcellularLocation>
</comment>
<dbReference type="InterPro" id="IPR000109">
    <property type="entry name" value="POT_fam"/>
</dbReference>
<dbReference type="InterPro" id="IPR005279">
    <property type="entry name" value="Dipep/tripep_permease"/>
</dbReference>
<feature type="transmembrane region" description="Helical" evidence="10">
    <location>
        <begin position="31"/>
        <end position="48"/>
    </location>
</feature>
<dbReference type="GO" id="GO:0035443">
    <property type="term" value="P:tripeptide transmembrane transport"/>
    <property type="evidence" value="ECO:0007669"/>
    <property type="project" value="UniProtKB-ARBA"/>
</dbReference>
<feature type="transmembrane region" description="Helical" evidence="10">
    <location>
        <begin position="101"/>
        <end position="129"/>
    </location>
</feature>
<name>A0A9W6B2J3_9LACO</name>
<dbReference type="GO" id="GO:0071916">
    <property type="term" value="F:dipeptide transmembrane transporter activity"/>
    <property type="evidence" value="ECO:0007669"/>
    <property type="project" value="UniProtKB-ARBA"/>
</dbReference>
<organism evidence="12 13">
    <name type="scientific">Philodulcilactobacillus myokoensis</name>
    <dbReference type="NCBI Taxonomy" id="2929573"/>
    <lineage>
        <taxon>Bacteria</taxon>
        <taxon>Bacillati</taxon>
        <taxon>Bacillota</taxon>
        <taxon>Bacilli</taxon>
        <taxon>Lactobacillales</taxon>
        <taxon>Lactobacillaceae</taxon>
        <taxon>Philodulcilactobacillus</taxon>
    </lineage>
</organism>
<dbReference type="PANTHER" id="PTHR23517">
    <property type="entry name" value="RESISTANCE PROTEIN MDTM, PUTATIVE-RELATED-RELATED"/>
    <property type="match status" value="1"/>
</dbReference>
<comment type="similarity">
    <text evidence="2">Belongs to the major facilitator superfamily. Proton-dependent oligopeptide transporter (POT/PTR) (TC 2.A.17) family.</text>
</comment>
<keyword evidence="4" id="KW-1003">Cell membrane</keyword>
<dbReference type="InterPro" id="IPR018456">
    <property type="entry name" value="PTR2_symporter_CS"/>
</dbReference>
<evidence type="ECO:0000256" key="9">
    <source>
        <dbReference type="ARBA" id="ARBA00069644"/>
    </source>
</evidence>
<feature type="transmembrane region" description="Helical" evidence="10">
    <location>
        <begin position="220"/>
        <end position="244"/>
    </location>
</feature>
<reference evidence="12" key="1">
    <citation type="submission" date="2022-07" db="EMBL/GenBank/DDBJ databases">
        <authorList>
            <person name="Kouya T."/>
            <person name="Ishiyama Y."/>
        </authorList>
    </citation>
    <scope>NUCLEOTIDE SEQUENCE</scope>
    <source>
        <strain evidence="12">WR16-4</strain>
    </source>
</reference>
<feature type="transmembrane region" description="Helical" evidence="10">
    <location>
        <begin position="179"/>
        <end position="199"/>
    </location>
</feature>
<feature type="transmembrane region" description="Helical" evidence="10">
    <location>
        <begin position="331"/>
        <end position="351"/>
    </location>
</feature>
<feature type="transmembrane region" description="Helical" evidence="10">
    <location>
        <begin position="150"/>
        <end position="173"/>
    </location>
</feature>
<evidence type="ECO:0000256" key="4">
    <source>
        <dbReference type="ARBA" id="ARBA00022475"/>
    </source>
</evidence>
<dbReference type="AlphaFoldDB" id="A0A9W6B2J3"/>
<dbReference type="FunFam" id="1.20.1250.20:FF:000017">
    <property type="entry name" value="Dipeptide and tripeptide permease A"/>
    <property type="match status" value="1"/>
</dbReference>
<dbReference type="GO" id="GO:0015333">
    <property type="term" value="F:peptide:proton symporter activity"/>
    <property type="evidence" value="ECO:0007669"/>
    <property type="project" value="UniProtKB-ARBA"/>
</dbReference>
<dbReference type="NCBIfam" id="TIGR00924">
    <property type="entry name" value="yjdL_sub1_fam"/>
    <property type="match status" value="1"/>
</dbReference>
<keyword evidence="6 10" id="KW-1133">Transmembrane helix</keyword>
<accession>A0A9W6B2J3</accession>
<keyword evidence="13" id="KW-1185">Reference proteome</keyword>
<reference evidence="12" key="2">
    <citation type="journal article" date="2023" name="PLoS ONE">
        <title>Philodulcilactobacillus myokoensis gen. nov., sp. nov., a fructophilic, acidophilic, and agar-phobic lactic acid bacterium isolated from fermented vegetable extracts.</title>
        <authorList>
            <person name="Kouya T."/>
            <person name="Ishiyama Y."/>
            <person name="Ohashi S."/>
            <person name="Kumakubo R."/>
            <person name="Yamazaki T."/>
            <person name="Otaki T."/>
        </authorList>
    </citation>
    <scope>NUCLEOTIDE SEQUENCE</scope>
    <source>
        <strain evidence="12">WR16-4</strain>
    </source>
</reference>
<dbReference type="RefSeq" id="WP_286136804.1">
    <property type="nucleotide sequence ID" value="NZ_BRPL01000002.1"/>
</dbReference>
<feature type="transmembrane region" description="Helical" evidence="10">
    <location>
        <begin position="286"/>
        <end position="302"/>
    </location>
</feature>
<evidence type="ECO:0000256" key="8">
    <source>
        <dbReference type="ARBA" id="ARBA00059575"/>
    </source>
</evidence>
<feature type="transmembrane region" description="Helical" evidence="10">
    <location>
        <begin position="391"/>
        <end position="411"/>
    </location>
</feature>
<dbReference type="Gene3D" id="1.20.1250.20">
    <property type="entry name" value="MFS general substrate transporter like domains"/>
    <property type="match status" value="1"/>
</dbReference>
<comment type="function">
    <text evidence="8">Proton-dependent uptake of di- or tri-peptides.</text>
</comment>
<dbReference type="EMBL" id="BRPL01000002">
    <property type="protein sequence ID" value="GLB47341.1"/>
    <property type="molecule type" value="Genomic_DNA"/>
</dbReference>
<keyword evidence="3" id="KW-0813">Transport</keyword>
<proteinExistence type="inferred from homology"/>
<evidence type="ECO:0000259" key="11">
    <source>
        <dbReference type="PROSITE" id="PS50850"/>
    </source>
</evidence>
<gene>
    <name evidence="12" type="ORF">WR164_13200</name>
</gene>
<dbReference type="SUPFAM" id="SSF103473">
    <property type="entry name" value="MFS general substrate transporter"/>
    <property type="match status" value="1"/>
</dbReference>
<keyword evidence="7 10" id="KW-0472">Membrane</keyword>
<dbReference type="InterPro" id="IPR036259">
    <property type="entry name" value="MFS_trans_sf"/>
</dbReference>
<evidence type="ECO:0000256" key="3">
    <source>
        <dbReference type="ARBA" id="ARBA00022448"/>
    </source>
</evidence>
<dbReference type="PROSITE" id="PS01022">
    <property type="entry name" value="PTR2_1"/>
    <property type="match status" value="1"/>
</dbReference>
<feature type="transmembrane region" description="Helical" evidence="10">
    <location>
        <begin position="363"/>
        <end position="385"/>
    </location>
</feature>
<dbReference type="GO" id="GO:0042937">
    <property type="term" value="F:tripeptide transmembrane transporter activity"/>
    <property type="evidence" value="ECO:0007669"/>
    <property type="project" value="UniProtKB-ARBA"/>
</dbReference>
<keyword evidence="5 10" id="KW-0812">Transmembrane</keyword>
<dbReference type="InterPro" id="IPR050171">
    <property type="entry name" value="MFS_Transporters"/>
</dbReference>
<dbReference type="InterPro" id="IPR020846">
    <property type="entry name" value="MFS_dom"/>
</dbReference>
<feature type="transmembrane region" description="Helical" evidence="10">
    <location>
        <begin position="250"/>
        <end position="274"/>
    </location>
</feature>
<dbReference type="GO" id="GO:0005886">
    <property type="term" value="C:plasma membrane"/>
    <property type="evidence" value="ECO:0007669"/>
    <property type="project" value="UniProtKB-SubCell"/>
</dbReference>
<evidence type="ECO:0000256" key="6">
    <source>
        <dbReference type="ARBA" id="ARBA00022989"/>
    </source>
</evidence>
<dbReference type="Pfam" id="PF00854">
    <property type="entry name" value="PTR2"/>
    <property type="match status" value="1"/>
</dbReference>
<evidence type="ECO:0000256" key="10">
    <source>
        <dbReference type="SAM" id="Phobius"/>
    </source>
</evidence>